<name>A0AA38SMR2_9ASTR</name>
<dbReference type="SUPFAM" id="SSF56672">
    <property type="entry name" value="DNA/RNA polymerases"/>
    <property type="match status" value="1"/>
</dbReference>
<dbReference type="PANTHER" id="PTHR42648">
    <property type="entry name" value="TRANSPOSASE, PUTATIVE-RELATED"/>
    <property type="match status" value="1"/>
</dbReference>
<dbReference type="GO" id="GO:0015074">
    <property type="term" value="P:DNA integration"/>
    <property type="evidence" value="ECO:0007669"/>
    <property type="project" value="InterPro"/>
</dbReference>
<dbReference type="Pfam" id="PF07727">
    <property type="entry name" value="RVT_2"/>
    <property type="match status" value="1"/>
</dbReference>
<evidence type="ECO:0000256" key="4">
    <source>
        <dbReference type="ARBA" id="ARBA00022801"/>
    </source>
</evidence>
<dbReference type="InterPro" id="IPR012337">
    <property type="entry name" value="RNaseH-like_sf"/>
</dbReference>
<dbReference type="InterPro" id="IPR039537">
    <property type="entry name" value="Retrotran_Ty1/copia-like"/>
</dbReference>
<dbReference type="SUPFAM" id="SSF53098">
    <property type="entry name" value="Ribonuclease H-like"/>
    <property type="match status" value="1"/>
</dbReference>
<feature type="domain" description="Integrase catalytic" evidence="7">
    <location>
        <begin position="1212"/>
        <end position="1378"/>
    </location>
</feature>
<dbReference type="Gene3D" id="3.30.420.10">
    <property type="entry name" value="Ribonuclease H-like superfamily/Ribonuclease H"/>
    <property type="match status" value="1"/>
</dbReference>
<feature type="coiled-coil region" evidence="5">
    <location>
        <begin position="417"/>
        <end position="461"/>
    </location>
</feature>
<dbReference type="GO" id="GO:0003676">
    <property type="term" value="F:nucleic acid binding"/>
    <property type="evidence" value="ECO:0007669"/>
    <property type="project" value="InterPro"/>
</dbReference>
<organism evidence="8 9">
    <name type="scientific">Centaurea solstitialis</name>
    <name type="common">yellow star-thistle</name>
    <dbReference type="NCBI Taxonomy" id="347529"/>
    <lineage>
        <taxon>Eukaryota</taxon>
        <taxon>Viridiplantae</taxon>
        <taxon>Streptophyta</taxon>
        <taxon>Embryophyta</taxon>
        <taxon>Tracheophyta</taxon>
        <taxon>Spermatophyta</taxon>
        <taxon>Magnoliopsida</taxon>
        <taxon>eudicotyledons</taxon>
        <taxon>Gunneridae</taxon>
        <taxon>Pentapetalae</taxon>
        <taxon>asterids</taxon>
        <taxon>campanulids</taxon>
        <taxon>Asterales</taxon>
        <taxon>Asteraceae</taxon>
        <taxon>Carduoideae</taxon>
        <taxon>Cardueae</taxon>
        <taxon>Centaureinae</taxon>
        <taxon>Centaurea</taxon>
    </lineage>
</organism>
<evidence type="ECO:0000256" key="6">
    <source>
        <dbReference type="SAM" id="MobiDB-lite"/>
    </source>
</evidence>
<sequence length="1871" mass="213449">MNPINKREDLAMGSDSKAPVLFKDEYELWVARFRLFIKRKDKGNLILKSIDYGAKPLPTHVVNGIRVVKEVEEMDEAEKTQYLIDLEAQNCLIQAIPNDIYRKLDSYDDSAKSIWDQLEKIMLGSKVGNQLRITTLMDKYENFKMKDGESLEDAYDRFVILMNDMKKNRIHRSEMDFSVKFINNLSLDWKPFTRFVKQHKALNELKVYEVFENLKLFEEEVEEAGKAKVFEVDDDEDEEGSEDEERDLMFQSLLTLTEAYRKKYYNRPSANNRRFASRGRNFNRSASQNQGQMYVQRNQGTYVDKYAIKGGDEEKEAAEIGDEKKTNENITCFKYGKKGHVARICPAKMSKVEILRKKLELAEKQEQGLVLMADDEEWLDVSDTEDQAQMCLMGLMEEESDDEDEEASDPQMQTQELADLTQQRDNLLSMVDKLNESVSELEYLQQQNKILKSEIEFLTLSLTSEKDNVSSLNKTISELNFKLYKIGQSEHTFFLNKPYADRDLFSKEGLGFKNPQYLKKALEEKPAFYSLTDLKMSARFPILKGFEMKEEFSEMQEIKKHDPLYHGEKYHRVKFVYSSDNLKIKSPATLDSSTAFLQSESQWESDGTLKPYVPTLELETKISELENKIQELSQQNEALISKSKNFVTWNSSETDSKNFVSDILDELVSSVSNSIFDIPDPKCDSESQDSFSKTYTEGLDDIQENVVRVVTSDGYVAYKESSAVSSTDVVTPFNLNSVDDTQPIICESSKSLGNDQNNQSVTSNHESFSSCVSPAVSDNSVQDEIFCLKKTHESVTKQFQNTINQLRVELAQHKCDSKFWYSKCSSLTKSYDRLVERLSVYEEGLHYAGKNQKIATPQVTENYIKNIRFTQGVQSMLRHFQKQIDLKKQNPNLELSAQSEEVSNHTQSNSIKLKPFDICDNGSTDEVSVAMKKRRQKKTKSRFRKQVSSMRFSSSFFTPPNRRSRFLFNKNHVPSNNSSINKKATMISSKVQHLDETRTMSTTASTLQSSVSTFLPFRKFIASHKWYLDSGCSKHMTGRKEILSNYKEEYGGSVKFGNNELAPVVGQGDIVCKDITIKNVAHVVGLNHNLFSIGKFCDKDLEVYFKKRRCVVRTEEGKELLVGSRRTNLYTIRLQHKLQCSSSCLITRSSLRQAVLWHKRLSHLNFRYIDKIVKHQLVSGIPMIKFEQEEMCPGCEKGKMKRVSHPPKPEQGSKSPLSLLHMDLCGPMKYQSLAGRKYILVIVDDFSRYTWTKFLKTKDETSSLIINFIKAVQVQLKLPVQTVRTDKGTEFKNTVLKSFYNSFGITQTFSAARTPEQNGVVERRNRTLVEAARSMLAESQLPQYLWAEAVNTACYTQNRSIIHRRFGQTPYHILFGRIPSVGHFRVFGCKCFVLNETENRGKFGPKSDELVFVGYSESSIAYRVLNRQTRIITESINVHFDPITELSSDISSSSVTNVVVNADPISQGPSGSSASSNASYLDFLFQSVYDDFSNTSTSSTGSALDSLSLPSSSNSELSSSTQNEPDLSESVDTQSSDTSSLAIPDSPPTSIQATSDIQDIPSASSVKPLHPIELIIGDPTSTVKTRAASANECNFSVFLTDTEPTRVSDALQDSDWVTAMQEELNQFSALKVWRLVKRPQDKSIIDTKWLFKNKKDEHGTIVRNKARLVAKGYRQQEGIDYDQTFAPVARLEAIRMFLAYAAYKDFTVFQMDVKTAFLYGHLKEEVYVTQPEGFVDPDHPDYVYILDKALYGLKQAPRAWYEELSTYLLSKGFKKGSVDSTLFIMKEGDHIVVIQVYVDDIIFGSTSKDLCKKFETIMTQEFKMSMMGEINFFLGLQVKQFTDGIFINQSKYIFNLLKKYDMSSCNSIGTL</sequence>
<comment type="caution">
    <text evidence="8">The sequence shown here is derived from an EMBL/GenBank/DDBJ whole genome shotgun (WGS) entry which is preliminary data.</text>
</comment>
<dbReference type="EMBL" id="JARYMX010000008">
    <property type="protein sequence ID" value="KAJ9539020.1"/>
    <property type="molecule type" value="Genomic_DNA"/>
</dbReference>
<dbReference type="InterPro" id="IPR036397">
    <property type="entry name" value="RNaseH_sf"/>
</dbReference>
<gene>
    <name evidence="8" type="ORF">OSB04_031753</name>
</gene>
<feature type="compositionally biased region" description="Low complexity" evidence="6">
    <location>
        <begin position="1502"/>
        <end position="1520"/>
    </location>
</feature>
<keyword evidence="5" id="KW-0175">Coiled coil</keyword>
<feature type="compositionally biased region" description="Polar residues" evidence="6">
    <location>
        <begin position="1521"/>
        <end position="1541"/>
    </location>
</feature>
<evidence type="ECO:0000256" key="1">
    <source>
        <dbReference type="ARBA" id="ARBA00022670"/>
    </source>
</evidence>
<evidence type="ECO:0000256" key="5">
    <source>
        <dbReference type="SAM" id="Coils"/>
    </source>
</evidence>
<keyword evidence="9" id="KW-1185">Reference proteome</keyword>
<dbReference type="Pfam" id="PF14223">
    <property type="entry name" value="Retrotran_gag_2"/>
    <property type="match status" value="1"/>
</dbReference>
<reference evidence="8" key="1">
    <citation type="submission" date="2023-03" db="EMBL/GenBank/DDBJ databases">
        <title>Chromosome-scale reference genome and RAD-based genetic map of yellow starthistle (Centaurea solstitialis) reveal putative structural variation and QTLs associated with invader traits.</title>
        <authorList>
            <person name="Reatini B."/>
            <person name="Cang F.A."/>
            <person name="Jiang Q."/>
            <person name="Mckibben M.T.W."/>
            <person name="Barker M.S."/>
            <person name="Rieseberg L.H."/>
            <person name="Dlugosch K.M."/>
        </authorList>
    </citation>
    <scope>NUCLEOTIDE SEQUENCE</scope>
    <source>
        <strain evidence="8">CAN-66</strain>
        <tissue evidence="8">Leaf</tissue>
    </source>
</reference>
<evidence type="ECO:0000313" key="8">
    <source>
        <dbReference type="EMBL" id="KAJ9539020.1"/>
    </source>
</evidence>
<keyword evidence="3" id="KW-0064">Aspartyl protease</keyword>
<keyword evidence="4" id="KW-0378">Hydrolase</keyword>
<dbReference type="PROSITE" id="PS50994">
    <property type="entry name" value="INTEGRASE"/>
    <property type="match status" value="1"/>
</dbReference>
<dbReference type="GO" id="GO:0006508">
    <property type="term" value="P:proteolysis"/>
    <property type="evidence" value="ECO:0007669"/>
    <property type="project" value="UniProtKB-KW"/>
</dbReference>
<feature type="coiled-coil region" evidence="5">
    <location>
        <begin position="615"/>
        <end position="642"/>
    </location>
</feature>
<dbReference type="InterPro" id="IPR013103">
    <property type="entry name" value="RVT_2"/>
</dbReference>
<keyword evidence="1" id="KW-0645">Protease</keyword>
<dbReference type="Pfam" id="PF13976">
    <property type="entry name" value="gag_pre-integrs"/>
    <property type="match status" value="1"/>
</dbReference>
<evidence type="ECO:0000313" key="9">
    <source>
        <dbReference type="Proteomes" id="UP001172457"/>
    </source>
</evidence>
<accession>A0AA38SMR2</accession>
<dbReference type="GO" id="GO:0004190">
    <property type="term" value="F:aspartic-type endopeptidase activity"/>
    <property type="evidence" value="ECO:0007669"/>
    <property type="project" value="UniProtKB-KW"/>
</dbReference>
<dbReference type="Pfam" id="PF22936">
    <property type="entry name" value="Pol_BBD"/>
    <property type="match status" value="1"/>
</dbReference>
<dbReference type="InterPro" id="IPR043502">
    <property type="entry name" value="DNA/RNA_pol_sf"/>
</dbReference>
<dbReference type="InterPro" id="IPR054722">
    <property type="entry name" value="PolX-like_BBD"/>
</dbReference>
<proteinExistence type="predicted"/>
<keyword evidence="2" id="KW-0479">Metal-binding</keyword>
<evidence type="ECO:0000256" key="2">
    <source>
        <dbReference type="ARBA" id="ARBA00022723"/>
    </source>
</evidence>
<dbReference type="Pfam" id="PF25597">
    <property type="entry name" value="SH3_retrovirus"/>
    <property type="match status" value="1"/>
</dbReference>
<feature type="region of interest" description="Disordered" evidence="6">
    <location>
        <begin position="1500"/>
        <end position="1554"/>
    </location>
</feature>
<dbReference type="Proteomes" id="UP001172457">
    <property type="component" value="Chromosome 8"/>
</dbReference>
<dbReference type="InterPro" id="IPR025724">
    <property type="entry name" value="GAG-pre-integrase_dom"/>
</dbReference>
<dbReference type="Pfam" id="PF00665">
    <property type="entry name" value="rve"/>
    <property type="match status" value="1"/>
</dbReference>
<dbReference type="InterPro" id="IPR001584">
    <property type="entry name" value="Integrase_cat-core"/>
</dbReference>
<dbReference type="GO" id="GO:0046872">
    <property type="term" value="F:metal ion binding"/>
    <property type="evidence" value="ECO:0007669"/>
    <property type="project" value="UniProtKB-KW"/>
</dbReference>
<dbReference type="InterPro" id="IPR057670">
    <property type="entry name" value="SH3_retrovirus"/>
</dbReference>
<protein>
    <recommendedName>
        <fullName evidence="7">Integrase catalytic domain-containing protein</fullName>
    </recommendedName>
</protein>
<evidence type="ECO:0000259" key="7">
    <source>
        <dbReference type="PROSITE" id="PS50994"/>
    </source>
</evidence>
<evidence type="ECO:0000256" key="3">
    <source>
        <dbReference type="ARBA" id="ARBA00022750"/>
    </source>
</evidence>
<dbReference type="PANTHER" id="PTHR42648:SF18">
    <property type="entry name" value="RETROTRANSPOSON, UNCLASSIFIED-LIKE PROTEIN"/>
    <property type="match status" value="1"/>
</dbReference>